<comment type="caution">
    <text evidence="3">The sequence shown here is derived from an EMBL/GenBank/DDBJ whole genome shotgun (WGS) entry which is preliminary data.</text>
</comment>
<feature type="compositionally biased region" description="Basic and acidic residues" evidence="1">
    <location>
        <begin position="24"/>
        <end position="33"/>
    </location>
</feature>
<dbReference type="InterPro" id="IPR054090">
    <property type="entry name" value="Cep192_Spd-2-like_dom"/>
</dbReference>
<feature type="region of interest" description="Disordered" evidence="1">
    <location>
        <begin position="302"/>
        <end position="323"/>
    </location>
</feature>
<dbReference type="OrthoDB" id="67059at2759"/>
<name>A0A9J6CAF8_POLVA</name>
<dbReference type="Proteomes" id="UP001107558">
    <property type="component" value="Chromosome 2"/>
</dbReference>
<evidence type="ECO:0000256" key="1">
    <source>
        <dbReference type="SAM" id="MobiDB-lite"/>
    </source>
</evidence>
<keyword evidence="4" id="KW-1185">Reference proteome</keyword>
<accession>A0A9J6CAF8</accession>
<feature type="compositionally biased region" description="Low complexity" evidence="1">
    <location>
        <begin position="1"/>
        <end position="19"/>
    </location>
</feature>
<dbReference type="Gene3D" id="2.60.40.10">
    <property type="entry name" value="Immunoglobulins"/>
    <property type="match status" value="1"/>
</dbReference>
<reference evidence="3" key="1">
    <citation type="submission" date="2021-03" db="EMBL/GenBank/DDBJ databases">
        <title>Chromosome level genome of the anhydrobiotic midge Polypedilum vanderplanki.</title>
        <authorList>
            <person name="Yoshida Y."/>
            <person name="Kikawada T."/>
            <person name="Gusev O."/>
        </authorList>
    </citation>
    <scope>NUCLEOTIDE SEQUENCE</scope>
    <source>
        <strain evidence="3">NIAS01</strain>
        <tissue evidence="3">Whole body or cell culture</tissue>
    </source>
</reference>
<dbReference type="EMBL" id="JADBJN010000002">
    <property type="protein sequence ID" value="KAG5678885.1"/>
    <property type="molecule type" value="Genomic_DNA"/>
</dbReference>
<proteinExistence type="predicted"/>
<evidence type="ECO:0000313" key="3">
    <source>
        <dbReference type="EMBL" id="KAG5678885.1"/>
    </source>
</evidence>
<feature type="compositionally biased region" description="Acidic residues" evidence="1">
    <location>
        <begin position="310"/>
        <end position="323"/>
    </location>
</feature>
<feature type="domain" description="Cep192/Spd-2-like" evidence="2">
    <location>
        <begin position="490"/>
        <end position="586"/>
    </location>
</feature>
<feature type="compositionally biased region" description="Polar residues" evidence="1">
    <location>
        <begin position="39"/>
        <end position="49"/>
    </location>
</feature>
<dbReference type="InterPro" id="IPR013783">
    <property type="entry name" value="Ig-like_fold"/>
</dbReference>
<gene>
    <name evidence="3" type="ORF">PVAND_008513</name>
</gene>
<dbReference type="AlphaFoldDB" id="A0A9J6CAF8"/>
<dbReference type="Pfam" id="PF22073">
    <property type="entry name" value="Cep192_D4"/>
    <property type="match status" value="1"/>
</dbReference>
<feature type="region of interest" description="Disordered" evidence="1">
    <location>
        <begin position="1"/>
        <end position="56"/>
    </location>
</feature>
<sequence>MKQLKPQQQQQQKSNKSSSNFDWSDLKLDKTQFFDKTPNRSTSINQHTSPFEHKEISARSTTIQYGSTKSALDFDTIMKTSISAAVKNKYRESMASGRLSVMSNQKLDTWDEKSLMGRNLTFSSDEFKPAEEMASKLDEDERNHEMEYAVIPQVDTQAQTKGNMSLWDENFSIAGRQYEMSFGQHCANNIRFENVREIFPDKSPPKRQNRVALVELSTNNDKTICDEETSRLSLLDSMNLEQLIRKNSKEDKIIQIRKAKVLEQMQMDNHSFSNSMSEMIEDLSFDKIMERAKIECKNAEKKNRQKAFYDEDEQEEPVQDDDDECNYQLKRADQNNRGVKRRPTSACSTETPLSILDKCHRSKSPTNRKELELAAAKLKPQMIPDENIFKQPRPYTDSTLKGASSSSTINREYLTAMESLSIRSPGEKLSLPNYALSSRTTFKSPTSTNRSKFSQWSPNSSEGQLKRSASQLSANSEFQDDFLPIKIDNSDNRKLSFPTVKVDKVEIKTFTIQNGSDKKLPLKVRVVGAGFSVSPKEEFRMVPLEARTFQVRFSPSVIGPAYGKLIFELSTNRICSKTIPLFGYGGHTNVQIEGVQKGPFGPSFITMGMMRDLGMVIEKTIRLTNSGTLPSFASIIFEKTKLSDFTMSDSISVYPMQLKIEPGRKADVKIRFKATKLDIRKIITTNKDVTTIGEICIIYGDEPTRLRVLMNKNRCDAKLLNCLPKSLPNEAEIQSKLVKFNEELSKDKLSIILSQIRTHEIALTINKNLDDTQMFPNELSLADDTHMNFETFIDTNYTRIATHDEGLSVMEEENVEVLESQIFKISPAILIFNQAIDIDNNSKILTIELLERDSSHFFEVVPSNSKLINIDRPHGKIKYGEMTKVNVMLTTKCLETLHLKIRLYLTILIKDARVEIPIEIK</sequence>
<organism evidence="3 4">
    <name type="scientific">Polypedilum vanderplanki</name>
    <name type="common">Sleeping chironomid midge</name>
    <dbReference type="NCBI Taxonomy" id="319348"/>
    <lineage>
        <taxon>Eukaryota</taxon>
        <taxon>Metazoa</taxon>
        <taxon>Ecdysozoa</taxon>
        <taxon>Arthropoda</taxon>
        <taxon>Hexapoda</taxon>
        <taxon>Insecta</taxon>
        <taxon>Pterygota</taxon>
        <taxon>Neoptera</taxon>
        <taxon>Endopterygota</taxon>
        <taxon>Diptera</taxon>
        <taxon>Nematocera</taxon>
        <taxon>Chironomoidea</taxon>
        <taxon>Chironomidae</taxon>
        <taxon>Chironominae</taxon>
        <taxon>Polypedilum</taxon>
        <taxon>Polypedilum</taxon>
    </lineage>
</organism>
<evidence type="ECO:0000259" key="2">
    <source>
        <dbReference type="Pfam" id="PF22073"/>
    </source>
</evidence>
<feature type="region of interest" description="Disordered" evidence="1">
    <location>
        <begin position="439"/>
        <end position="470"/>
    </location>
</feature>
<protein>
    <recommendedName>
        <fullName evidence="2">Cep192/Spd-2-like domain-containing protein</fullName>
    </recommendedName>
</protein>
<evidence type="ECO:0000313" key="4">
    <source>
        <dbReference type="Proteomes" id="UP001107558"/>
    </source>
</evidence>